<gene>
    <name evidence="1" type="ORF">OWV82_011958</name>
</gene>
<accession>A0ACC1Y1G4</accession>
<protein>
    <submittedName>
        <fullName evidence="1">DUF639 family protein</fullName>
    </submittedName>
</protein>
<sequence length="821" mass="92559">MVSKLSLTLLKPSPAASNSLLSSRKELCSFGYFARNSRSENRLRFKVVGQSLGDKWKPNDIDTNAVQVRLNSWLSKTQNFFNEAIVKKGNGGKPDPGDASEARDIEDIFMAEQTIDSRTPKGVLSPAAIVSIEQFSRMNGLTGQKVQKIFKALVPEPVYNDARNLVEYCCFRFLSRDNSDLHLCLKEPAFQRLIFITMLAWENPYCKENDSPEIFPVKPFFQGKLVGEEAFVRITPAVSGLADRATVHNLFKALAGDEQGISISLWLTYIDELLKVREGRSSYQIREYPQFFRERILCIGSSRKRPVIKWENNMAWPGKLTLTDTALYFEAVGLMGPKDAMRFDLTRYGLRVDKAKVGPLGSDLFDSAVSVSSGLESEKWVLEFVDLGGELRRDVWHAFISEVIACHRFIREYGARESDQSIFNVYGAYKGKERALTSAINSIARLQALQFMRKLLDDPIKLVQFSYLQNAPHGDVVCQALAVNYWGGPLVTKFTEAGQPPVEGGKPLDEKYESSNHVFDIDGSVYLQKWMKSPSWASNASITFWKNSSTREGLILSKNLVVAGLTLVERAAITCKEKSQAVEKTQATIDAAMVKGIPSNIDLFKELLLPLTITAKNFDKLRRWEEPHLTVAFLGFAYTIIFRNMLSYVFPMSLMILAAAMLTLKGLKEQGRLGRFFGKVTICDQPPSNTIQKIIAVKDAMRDVENYLQNLNVMLLKIRTIFLSGHPQITTEVALVLLSSATILLIIPFKYILAFVLADLFTRELEFRKEMVKRFIALLKERWDTIPAAPVIVLPFESDESKSMDQRGETAEQAIKKKLEK</sequence>
<keyword evidence="2" id="KW-1185">Reference proteome</keyword>
<reference evidence="1 2" key="1">
    <citation type="journal article" date="2023" name="Science">
        <title>Complex scaffold remodeling in plant triterpene biosynthesis.</title>
        <authorList>
            <person name="De La Pena R."/>
            <person name="Hodgson H."/>
            <person name="Liu J.C."/>
            <person name="Stephenson M.J."/>
            <person name="Martin A.C."/>
            <person name="Owen C."/>
            <person name="Harkess A."/>
            <person name="Leebens-Mack J."/>
            <person name="Jimenez L.E."/>
            <person name="Osbourn A."/>
            <person name="Sattely E.S."/>
        </authorList>
    </citation>
    <scope>NUCLEOTIDE SEQUENCE [LARGE SCALE GENOMIC DNA]</scope>
    <source>
        <strain evidence="2">cv. JPN11</strain>
        <tissue evidence="1">Leaf</tissue>
    </source>
</reference>
<proteinExistence type="predicted"/>
<evidence type="ECO:0000313" key="2">
    <source>
        <dbReference type="Proteomes" id="UP001164539"/>
    </source>
</evidence>
<evidence type="ECO:0000313" key="1">
    <source>
        <dbReference type="EMBL" id="KAJ4717027.1"/>
    </source>
</evidence>
<comment type="caution">
    <text evidence="1">The sequence shown here is derived from an EMBL/GenBank/DDBJ whole genome shotgun (WGS) entry which is preliminary data.</text>
</comment>
<name>A0ACC1Y1G4_MELAZ</name>
<organism evidence="1 2">
    <name type="scientific">Melia azedarach</name>
    <name type="common">Chinaberry tree</name>
    <dbReference type="NCBI Taxonomy" id="155640"/>
    <lineage>
        <taxon>Eukaryota</taxon>
        <taxon>Viridiplantae</taxon>
        <taxon>Streptophyta</taxon>
        <taxon>Embryophyta</taxon>
        <taxon>Tracheophyta</taxon>
        <taxon>Spermatophyta</taxon>
        <taxon>Magnoliopsida</taxon>
        <taxon>eudicotyledons</taxon>
        <taxon>Gunneridae</taxon>
        <taxon>Pentapetalae</taxon>
        <taxon>rosids</taxon>
        <taxon>malvids</taxon>
        <taxon>Sapindales</taxon>
        <taxon>Meliaceae</taxon>
        <taxon>Melia</taxon>
    </lineage>
</organism>
<dbReference type="Proteomes" id="UP001164539">
    <property type="component" value="Chromosome 6"/>
</dbReference>
<dbReference type="EMBL" id="CM051399">
    <property type="protein sequence ID" value="KAJ4717027.1"/>
    <property type="molecule type" value="Genomic_DNA"/>
</dbReference>